<feature type="binding site" evidence="6">
    <location>
        <position position="317"/>
    </location>
    <ligand>
        <name>S-adenosyl-L-methionine</name>
        <dbReference type="ChEBI" id="CHEBI:59789"/>
    </ligand>
</feature>
<dbReference type="InterPro" id="IPR030390">
    <property type="entry name" value="MeTrfase_TrmA_AS"/>
</dbReference>
<evidence type="ECO:0000256" key="1">
    <source>
        <dbReference type="ARBA" id="ARBA00022485"/>
    </source>
</evidence>
<keyword evidence="1" id="KW-0408">Iron</keyword>
<protein>
    <submittedName>
        <fullName evidence="8">23S rRNA (Uracil(1939)-C(5))-methyltransferase RlmD</fullName>
        <ecNumber evidence="8">2.1.1.190</ecNumber>
    </submittedName>
</protein>
<dbReference type="GO" id="GO:0051539">
    <property type="term" value="F:4 iron, 4 sulfur cluster binding"/>
    <property type="evidence" value="ECO:0007669"/>
    <property type="project" value="UniProtKB-KW"/>
</dbReference>
<dbReference type="PANTHER" id="PTHR11061:SF49">
    <property type="entry name" value="23S RRNA (URACIL(1939)-C(5))-METHYLTRANSFERASE RLMD"/>
    <property type="match status" value="1"/>
</dbReference>
<evidence type="ECO:0000313" key="8">
    <source>
        <dbReference type="EMBL" id="RPJ65748.1"/>
    </source>
</evidence>
<dbReference type="RefSeq" id="WP_124028379.1">
    <property type="nucleotide sequence ID" value="NZ_JBHRSN010000007.1"/>
</dbReference>
<keyword evidence="3 6" id="KW-0808">Transferase</keyword>
<dbReference type="Gene3D" id="3.40.50.150">
    <property type="entry name" value="Vaccinia Virus protein VP39"/>
    <property type="match status" value="1"/>
</dbReference>
<evidence type="ECO:0000256" key="2">
    <source>
        <dbReference type="ARBA" id="ARBA00022603"/>
    </source>
</evidence>
<dbReference type="InterPro" id="IPR012340">
    <property type="entry name" value="NA-bd_OB-fold"/>
</dbReference>
<dbReference type="InterPro" id="IPR030391">
    <property type="entry name" value="MeTrfase_TrmA_CS"/>
</dbReference>
<feature type="active site" description="Nucleophile" evidence="6">
    <location>
        <position position="412"/>
    </location>
</feature>
<dbReference type="Pfam" id="PF05958">
    <property type="entry name" value="tRNA_U5-meth_tr"/>
    <property type="match status" value="1"/>
</dbReference>
<dbReference type="EC" id="2.1.1.190" evidence="8"/>
<dbReference type="InterPro" id="IPR029063">
    <property type="entry name" value="SAM-dependent_MTases_sf"/>
</dbReference>
<evidence type="ECO:0000256" key="7">
    <source>
        <dbReference type="PROSITE-ProRule" id="PRU10015"/>
    </source>
</evidence>
<sequence length="455" mass="51103">MVQFYSAKKKKAIRTIERDKLKVTVNKVTSQGEGLSANRKPPLFIQGGLAGETLYVKQLSKQKRYWRGVADDNSIESPHPARQTAPCEWFSSCGGCTTQHCTPSTMLEWKQQDLDAQFKRAFALEQLPWEDAIVGPTLQYRRKARLAYDGRDKNNIRFGFKAKHSTNIVSVSNCIVLTVPLQNVLKTLHSRLTRSAPQPIGHVTVIEYANGVGITINFTKAPSAQVMAFWQDQFTQWQAHQRVDIFLHVKQACIAHLTAFSDDALFISVEQVSHTSTVLKPGANDFIQVNEKVNALMVERAITWLQPKKNDTVLELFAGLGNFTYALAERCLSVIAFEGSDDMVQKAKQNALQQGIKNINWQCADLSMQAIANSLNEFAPDLIMLDPSRDGAEQACLTLKDAHAKRILYVSCNPQTWARDAKILLSGHFRLAKIALMDMFPYTAHTEMIALFERD</sequence>
<keyword evidence="1" id="KW-0004">4Fe-4S</keyword>
<gene>
    <name evidence="8" type="primary">rlmD</name>
    <name evidence="8" type="ORF">DRW07_13100</name>
</gene>
<dbReference type="Gene3D" id="2.40.50.140">
    <property type="entry name" value="Nucleic acid-binding proteins"/>
    <property type="match status" value="1"/>
</dbReference>
<evidence type="ECO:0000256" key="3">
    <source>
        <dbReference type="ARBA" id="ARBA00022679"/>
    </source>
</evidence>
<dbReference type="AlphaFoldDB" id="A0A3N5Z996"/>
<evidence type="ECO:0000256" key="4">
    <source>
        <dbReference type="ARBA" id="ARBA00022691"/>
    </source>
</evidence>
<dbReference type="PROSITE" id="PS01231">
    <property type="entry name" value="TRMA_2"/>
    <property type="match status" value="1"/>
</dbReference>
<dbReference type="GO" id="GO:0070475">
    <property type="term" value="P:rRNA base methylation"/>
    <property type="evidence" value="ECO:0007669"/>
    <property type="project" value="TreeGrafter"/>
</dbReference>
<dbReference type="Proteomes" id="UP000275281">
    <property type="component" value="Unassembled WGS sequence"/>
</dbReference>
<dbReference type="NCBIfam" id="TIGR00479">
    <property type="entry name" value="rumA"/>
    <property type="match status" value="1"/>
</dbReference>
<organism evidence="8 9">
    <name type="scientific">Alteromonas sediminis</name>
    <dbReference type="NCBI Taxonomy" id="2259342"/>
    <lineage>
        <taxon>Bacteria</taxon>
        <taxon>Pseudomonadati</taxon>
        <taxon>Pseudomonadota</taxon>
        <taxon>Gammaproteobacteria</taxon>
        <taxon>Alteromonadales</taxon>
        <taxon>Alteromonadaceae</taxon>
        <taxon>Alteromonas/Salinimonas group</taxon>
        <taxon>Alteromonas</taxon>
    </lineage>
</organism>
<name>A0A3N5Z996_9ALTE</name>
<dbReference type="GO" id="GO:0070041">
    <property type="term" value="F:rRNA (uridine-C5-)-methyltransferase activity"/>
    <property type="evidence" value="ECO:0007669"/>
    <property type="project" value="TreeGrafter"/>
</dbReference>
<dbReference type="CDD" id="cd02440">
    <property type="entry name" value="AdoMet_MTases"/>
    <property type="match status" value="1"/>
</dbReference>
<keyword evidence="4 6" id="KW-0949">S-adenosyl-L-methionine</keyword>
<evidence type="ECO:0000256" key="5">
    <source>
        <dbReference type="ARBA" id="ARBA00023014"/>
    </source>
</evidence>
<proteinExistence type="inferred from homology"/>
<reference evidence="8 9" key="1">
    <citation type="submission" date="2018-11" db="EMBL/GenBank/DDBJ databases">
        <authorList>
            <person name="Ye M.-Q."/>
            <person name="Du Z.-J."/>
        </authorList>
    </citation>
    <scope>NUCLEOTIDE SEQUENCE [LARGE SCALE GENOMIC DNA]</scope>
    <source>
        <strain evidence="8 9">U0105</strain>
    </source>
</reference>
<dbReference type="PANTHER" id="PTHR11061">
    <property type="entry name" value="RNA M5U METHYLTRANSFERASE"/>
    <property type="match status" value="1"/>
</dbReference>
<dbReference type="PROSITE" id="PS01230">
    <property type="entry name" value="TRMA_1"/>
    <property type="match status" value="1"/>
</dbReference>
<dbReference type="SUPFAM" id="SSF50249">
    <property type="entry name" value="Nucleic acid-binding proteins"/>
    <property type="match status" value="1"/>
</dbReference>
<comment type="similarity">
    <text evidence="6">Belongs to the class I-like SAM-binding methyltransferase superfamily. RNA M5U methyltransferase family.</text>
</comment>
<keyword evidence="9" id="KW-1185">Reference proteome</keyword>
<dbReference type="EMBL" id="RPOK01000004">
    <property type="protein sequence ID" value="RPJ65748.1"/>
    <property type="molecule type" value="Genomic_DNA"/>
</dbReference>
<evidence type="ECO:0000256" key="6">
    <source>
        <dbReference type="PROSITE-ProRule" id="PRU01024"/>
    </source>
</evidence>
<keyword evidence="1" id="KW-0479">Metal-binding</keyword>
<dbReference type="PROSITE" id="PS51687">
    <property type="entry name" value="SAM_MT_RNA_M5U"/>
    <property type="match status" value="1"/>
</dbReference>
<dbReference type="SUPFAM" id="SSF53335">
    <property type="entry name" value="S-adenosyl-L-methionine-dependent methyltransferases"/>
    <property type="match status" value="1"/>
</dbReference>
<comment type="caution">
    <text evidence="8">The sequence shown here is derived from an EMBL/GenBank/DDBJ whole genome shotgun (WGS) entry which is preliminary data.</text>
</comment>
<feature type="binding site" evidence="6">
    <location>
        <position position="338"/>
    </location>
    <ligand>
        <name>S-adenosyl-L-methionine</name>
        <dbReference type="ChEBI" id="CHEBI:59789"/>
    </ligand>
</feature>
<dbReference type="OrthoDB" id="9804590at2"/>
<dbReference type="InterPro" id="IPR010280">
    <property type="entry name" value="U5_MeTrfase_fam"/>
</dbReference>
<keyword evidence="5" id="KW-0411">Iron-sulfur</keyword>
<feature type="active site" evidence="7">
    <location>
        <position position="412"/>
    </location>
</feature>
<accession>A0A3N5Z996</accession>
<feature type="binding site" evidence="6">
    <location>
        <position position="288"/>
    </location>
    <ligand>
        <name>S-adenosyl-L-methionine</name>
        <dbReference type="ChEBI" id="CHEBI:59789"/>
    </ligand>
</feature>
<dbReference type="Gene3D" id="2.40.50.1070">
    <property type="match status" value="1"/>
</dbReference>
<evidence type="ECO:0000313" key="9">
    <source>
        <dbReference type="Proteomes" id="UP000275281"/>
    </source>
</evidence>
<keyword evidence="2 6" id="KW-0489">Methyltransferase</keyword>
<feature type="binding site" evidence="6">
    <location>
        <position position="386"/>
    </location>
    <ligand>
        <name>S-adenosyl-L-methionine</name>
        <dbReference type="ChEBI" id="CHEBI:59789"/>
    </ligand>
</feature>